<keyword evidence="5 6" id="KW-0472">Membrane</keyword>
<feature type="transmembrane region" description="Helical" evidence="6">
    <location>
        <begin position="160"/>
        <end position="181"/>
    </location>
</feature>
<feature type="transmembrane region" description="Helical" evidence="6">
    <location>
        <begin position="76"/>
        <end position="97"/>
    </location>
</feature>
<dbReference type="InterPro" id="IPR001851">
    <property type="entry name" value="ABC_transp_permease"/>
</dbReference>
<organism evidence="7 8">
    <name type="scientific">Nesterenkonia aurantiaca</name>
    <dbReference type="NCBI Taxonomy" id="1436010"/>
    <lineage>
        <taxon>Bacteria</taxon>
        <taxon>Bacillati</taxon>
        <taxon>Actinomycetota</taxon>
        <taxon>Actinomycetes</taxon>
        <taxon>Micrococcales</taxon>
        <taxon>Micrococcaceae</taxon>
        <taxon>Nesterenkonia</taxon>
    </lineage>
</organism>
<dbReference type="RefSeq" id="WP_235180976.1">
    <property type="nucleotide sequence ID" value="NZ_SOAN01000001.1"/>
</dbReference>
<feature type="transmembrane region" description="Helical" evidence="6">
    <location>
        <begin position="104"/>
        <end position="122"/>
    </location>
</feature>
<feature type="transmembrane region" description="Helical" evidence="6">
    <location>
        <begin position="373"/>
        <end position="395"/>
    </location>
</feature>
<feature type="transmembrane region" description="Helical" evidence="6">
    <location>
        <begin position="34"/>
        <end position="56"/>
    </location>
</feature>
<feature type="transmembrane region" description="Helical" evidence="6">
    <location>
        <begin position="322"/>
        <end position="341"/>
    </location>
</feature>
<dbReference type="GO" id="GO:0022857">
    <property type="term" value="F:transmembrane transporter activity"/>
    <property type="evidence" value="ECO:0007669"/>
    <property type="project" value="InterPro"/>
</dbReference>
<comment type="caution">
    <text evidence="7">The sequence shown here is derived from an EMBL/GenBank/DDBJ whole genome shotgun (WGS) entry which is preliminary data.</text>
</comment>
<evidence type="ECO:0000256" key="3">
    <source>
        <dbReference type="ARBA" id="ARBA00022692"/>
    </source>
</evidence>
<gene>
    <name evidence="7" type="ORF">EV640_101451</name>
</gene>
<keyword evidence="8" id="KW-1185">Reference proteome</keyword>
<dbReference type="Pfam" id="PF02653">
    <property type="entry name" value="BPD_transp_2"/>
    <property type="match status" value="1"/>
</dbReference>
<keyword evidence="4 6" id="KW-1133">Transmembrane helix</keyword>
<feature type="transmembrane region" description="Helical" evidence="6">
    <location>
        <begin position="187"/>
        <end position="210"/>
    </location>
</feature>
<dbReference type="CDD" id="cd06580">
    <property type="entry name" value="TM_PBP1_transp_TpRbsC_like"/>
    <property type="match status" value="1"/>
</dbReference>
<dbReference type="EMBL" id="SOAN01000001">
    <property type="protein sequence ID" value="TDS87658.1"/>
    <property type="molecule type" value="Genomic_DNA"/>
</dbReference>
<feature type="transmembrane region" description="Helical" evidence="6">
    <location>
        <begin position="347"/>
        <end position="366"/>
    </location>
</feature>
<dbReference type="GO" id="GO:0005886">
    <property type="term" value="C:plasma membrane"/>
    <property type="evidence" value="ECO:0007669"/>
    <property type="project" value="UniProtKB-SubCell"/>
</dbReference>
<evidence type="ECO:0000256" key="6">
    <source>
        <dbReference type="SAM" id="Phobius"/>
    </source>
</evidence>
<keyword evidence="3 6" id="KW-0812">Transmembrane</keyword>
<dbReference type="PANTHER" id="PTHR43370">
    <property type="entry name" value="SUGAR ABC TRANSPORTER INTEGRAL MEMBRANE PROTEIN-RELATED"/>
    <property type="match status" value="1"/>
</dbReference>
<dbReference type="AlphaFoldDB" id="A0A4R7G808"/>
<evidence type="ECO:0000313" key="7">
    <source>
        <dbReference type="EMBL" id="TDS87658.1"/>
    </source>
</evidence>
<evidence type="ECO:0000256" key="2">
    <source>
        <dbReference type="ARBA" id="ARBA00022475"/>
    </source>
</evidence>
<comment type="subcellular location">
    <subcellularLocation>
        <location evidence="1">Cell membrane</location>
        <topology evidence="1">Multi-pass membrane protein</topology>
    </subcellularLocation>
</comment>
<dbReference type="Proteomes" id="UP000294506">
    <property type="component" value="Unassembled WGS sequence"/>
</dbReference>
<feature type="transmembrane region" description="Helical" evidence="6">
    <location>
        <begin position="401"/>
        <end position="419"/>
    </location>
</feature>
<evidence type="ECO:0000313" key="8">
    <source>
        <dbReference type="Proteomes" id="UP000294506"/>
    </source>
</evidence>
<evidence type="ECO:0000256" key="5">
    <source>
        <dbReference type="ARBA" id="ARBA00023136"/>
    </source>
</evidence>
<reference evidence="7 8" key="1">
    <citation type="submission" date="2019-03" db="EMBL/GenBank/DDBJ databases">
        <title>Genomic Encyclopedia of Type Strains, Phase III (KMG-III): the genomes of soil and plant-associated and newly described type strains.</title>
        <authorList>
            <person name="Whitman W."/>
        </authorList>
    </citation>
    <scope>NUCLEOTIDE SEQUENCE [LARGE SCALE GENOMIC DNA]</scope>
    <source>
        <strain evidence="7 8">DSM 27373</strain>
    </source>
</reference>
<dbReference type="PANTHER" id="PTHR43370:SF1">
    <property type="entry name" value="GUANOSINE ABC TRANSPORTER PERMEASE PROTEIN NUPQ"/>
    <property type="match status" value="1"/>
</dbReference>
<evidence type="ECO:0000256" key="1">
    <source>
        <dbReference type="ARBA" id="ARBA00004651"/>
    </source>
</evidence>
<keyword evidence="2" id="KW-1003">Cell membrane</keyword>
<evidence type="ECO:0000256" key="4">
    <source>
        <dbReference type="ARBA" id="ARBA00022989"/>
    </source>
</evidence>
<protein>
    <submittedName>
        <fullName evidence="7">Nucleoside ABC transporter membrane protein</fullName>
    </submittedName>
</protein>
<feature type="transmembrane region" description="Helical" evidence="6">
    <location>
        <begin position="217"/>
        <end position="239"/>
    </location>
</feature>
<accession>A0A4R7G808</accession>
<name>A0A4R7G808_9MICC</name>
<feature type="transmembrane region" description="Helical" evidence="6">
    <location>
        <begin position="275"/>
        <end position="292"/>
    </location>
</feature>
<proteinExistence type="predicted"/>
<sequence>MSEQTVSTAAVQADPLKQSATGVRPISWKYPITYAVLAALAVLFALTIPAGARTHFRLSSGGDFFEIPLVELPSRPAGWILAVILVALAGLAIWQASRRVQTRLWLPLLFGVLFVLAFLVWAGADRGAVIPLVTMLTGALALSVPLIFGAMCGLVGERSGVINIAIEAQLLAGAFLAAVAASVFTSAYMGLVFAPIAGALVGALLVFFSVKYQVNQIIVGVVLNVLIIGLTGFLFSTALTQNPELWNARQQLPRLPIPGLSQIPVIGPVLFNQTILVYLMYLIVGLLNFFLFRSRWGLRTRAVGEHPKAADTVGIKVNRMRVYNVILGGAIAGLGGAFFTIGQGLAFGKEMSAGAGFIALAAMILGRWHPIGALLAALLFGFSTSLGNTLATIGTPVPSEALLMLPYLITILAVAGFVGRVRPPAANGTPYVK</sequence>
<feature type="transmembrane region" description="Helical" evidence="6">
    <location>
        <begin position="128"/>
        <end position="148"/>
    </location>
</feature>